<protein>
    <submittedName>
        <fullName evidence="2">Uncharacterized protein</fullName>
    </submittedName>
</protein>
<evidence type="ECO:0000313" key="2">
    <source>
        <dbReference type="EMBL" id="TNN66416.1"/>
    </source>
</evidence>
<accession>A0A4Z2HKV1</accession>
<dbReference type="Proteomes" id="UP000314294">
    <property type="component" value="Unassembled WGS sequence"/>
</dbReference>
<dbReference type="AlphaFoldDB" id="A0A4Z2HKV1"/>
<proteinExistence type="predicted"/>
<dbReference type="EMBL" id="SRLO01000219">
    <property type="protein sequence ID" value="TNN66416.1"/>
    <property type="molecule type" value="Genomic_DNA"/>
</dbReference>
<name>A0A4Z2HKV1_9TELE</name>
<evidence type="ECO:0000313" key="3">
    <source>
        <dbReference type="Proteomes" id="UP000314294"/>
    </source>
</evidence>
<organism evidence="2 3">
    <name type="scientific">Liparis tanakae</name>
    <name type="common">Tanaka's snailfish</name>
    <dbReference type="NCBI Taxonomy" id="230148"/>
    <lineage>
        <taxon>Eukaryota</taxon>
        <taxon>Metazoa</taxon>
        <taxon>Chordata</taxon>
        <taxon>Craniata</taxon>
        <taxon>Vertebrata</taxon>
        <taxon>Euteleostomi</taxon>
        <taxon>Actinopterygii</taxon>
        <taxon>Neopterygii</taxon>
        <taxon>Teleostei</taxon>
        <taxon>Neoteleostei</taxon>
        <taxon>Acanthomorphata</taxon>
        <taxon>Eupercaria</taxon>
        <taxon>Perciformes</taxon>
        <taxon>Cottioidei</taxon>
        <taxon>Cottales</taxon>
        <taxon>Liparidae</taxon>
        <taxon>Liparis</taxon>
    </lineage>
</organism>
<feature type="region of interest" description="Disordered" evidence="1">
    <location>
        <begin position="145"/>
        <end position="170"/>
    </location>
</feature>
<keyword evidence="3" id="KW-1185">Reference proteome</keyword>
<gene>
    <name evidence="2" type="ORF">EYF80_023323</name>
</gene>
<comment type="caution">
    <text evidence="2">The sequence shown here is derived from an EMBL/GenBank/DDBJ whole genome shotgun (WGS) entry which is preliminary data.</text>
</comment>
<sequence length="170" mass="18865">MKDSKPQRTDCEAIETSHFQSFNSAGTWGHNSTKPLTTTFTQAANTQCDLWMVFSAHEQAEVPCAIQKLKGGRMPAASKAVQGQDVADPSQETQAHAHVLMQDTADAAEQTSVLMRPHSSVGVSLAHTLLVNRGTRPPLLRRRRLLRRETSSSEQKSAKQEAELRRQFKK</sequence>
<evidence type="ECO:0000256" key="1">
    <source>
        <dbReference type="SAM" id="MobiDB-lite"/>
    </source>
</evidence>
<reference evidence="2 3" key="1">
    <citation type="submission" date="2019-03" db="EMBL/GenBank/DDBJ databases">
        <title>First draft genome of Liparis tanakae, snailfish: a comprehensive survey of snailfish specific genes.</title>
        <authorList>
            <person name="Kim W."/>
            <person name="Song I."/>
            <person name="Jeong J.-H."/>
            <person name="Kim D."/>
            <person name="Kim S."/>
            <person name="Ryu S."/>
            <person name="Song J.Y."/>
            <person name="Lee S.K."/>
        </authorList>
    </citation>
    <scope>NUCLEOTIDE SEQUENCE [LARGE SCALE GENOMIC DNA]</scope>
    <source>
        <tissue evidence="2">Muscle</tissue>
    </source>
</reference>
<feature type="compositionally biased region" description="Basic and acidic residues" evidence="1">
    <location>
        <begin position="147"/>
        <end position="170"/>
    </location>
</feature>